<dbReference type="Proteomes" id="UP000830395">
    <property type="component" value="Chromosome 23"/>
</dbReference>
<accession>A0ACC5ZD48</accession>
<gene>
    <name evidence="1" type="ORF">PDJAM_G00136160</name>
</gene>
<reference evidence="1" key="1">
    <citation type="submission" date="2020-02" db="EMBL/GenBank/DDBJ databases">
        <title>Genome sequencing of the panga catfish, Pangasius djambal.</title>
        <authorList>
            <person name="Wen M."/>
            <person name="Zahm M."/>
            <person name="Roques C."/>
            <person name="Cabau C."/>
            <person name="Klopp C."/>
            <person name="Donnadieu C."/>
            <person name="Jouanno E."/>
            <person name="Avarre J.-C."/>
            <person name="Campet M."/>
            <person name="Ha T."/>
            <person name="Dugue R."/>
            <person name="Lampietro C."/>
            <person name="Louis A."/>
            <person name="Herpin A."/>
            <person name="Echchiki A."/>
            <person name="Berthelot C."/>
            <person name="Parey E."/>
            <person name="Roest-Crollius H."/>
            <person name="Braasch I."/>
            <person name="Postlethwait J.H."/>
            <person name="Bobe J."/>
            <person name="Montfort J."/>
            <person name="Bouchez O."/>
            <person name="Begum T."/>
            <person name="Schartl M."/>
            <person name="Gustiano R."/>
            <person name="Guiguen Y."/>
        </authorList>
    </citation>
    <scope>NUCLEOTIDE SEQUENCE</scope>
    <source>
        <strain evidence="1">Pdj_M5554</strain>
    </source>
</reference>
<keyword evidence="2" id="KW-1185">Reference proteome</keyword>
<proteinExistence type="predicted"/>
<evidence type="ECO:0000313" key="1">
    <source>
        <dbReference type="EMBL" id="MCJ8745944.1"/>
    </source>
</evidence>
<name>A0ACC5ZD48_9TELE</name>
<evidence type="ECO:0000313" key="2">
    <source>
        <dbReference type="Proteomes" id="UP000830395"/>
    </source>
</evidence>
<protein>
    <submittedName>
        <fullName evidence="1">Uncharacterized protein</fullName>
    </submittedName>
</protein>
<organism evidence="1 2">
    <name type="scientific">Pangasius djambal</name>
    <dbReference type="NCBI Taxonomy" id="1691987"/>
    <lineage>
        <taxon>Eukaryota</taxon>
        <taxon>Metazoa</taxon>
        <taxon>Chordata</taxon>
        <taxon>Craniata</taxon>
        <taxon>Vertebrata</taxon>
        <taxon>Euteleostomi</taxon>
        <taxon>Actinopterygii</taxon>
        <taxon>Neopterygii</taxon>
        <taxon>Teleostei</taxon>
        <taxon>Ostariophysi</taxon>
        <taxon>Siluriformes</taxon>
        <taxon>Pangasiidae</taxon>
        <taxon>Pangasius</taxon>
    </lineage>
</organism>
<dbReference type="EMBL" id="CM040997">
    <property type="protein sequence ID" value="MCJ8745944.1"/>
    <property type="molecule type" value="Genomic_DNA"/>
</dbReference>
<comment type="caution">
    <text evidence="1">The sequence shown here is derived from an EMBL/GenBank/DDBJ whole genome shotgun (WGS) entry which is preliminary data.</text>
</comment>
<sequence>MACSSFASRSLYLGGGGGGRGSSLRAGSVHGGAGGRGVLISQASRPLLVGSSRVGFGGGLSSGVGFGSGLGASSAAGFGFGSAGGFGSGAAFKGGAGFGGIIGGADVGILGNEKFTMRVLNDRLASYLKKVRLLEKSNAELELKISQFVDTRTSPIARDYSESLSTINELQANILDAIQVRSTVQLNIDNVTLAADDFRIKYENELAIRQSVDADIAGLKRLLEDIKMNMAELILQIDTLNDEKVFIKKNHDEEMVTTRSQMSGQIHVEVEAAPQQDLTSILEDIRDHYESIAAKNRRELESWFKGKLETLRQEVASSTHTVATSRTEMTTEKTKVQGLELELQSVLAVVTSLEEQLLQLRANLEQQGRDYQMLLNIKIRLEAEIAEYRRLLDIGAIGR</sequence>